<proteinExistence type="predicted"/>
<comment type="caution">
    <text evidence="1">The sequence shown here is derived from an EMBL/GenBank/DDBJ whole genome shotgun (WGS) entry which is preliminary data.</text>
</comment>
<accession>A0A5J4UPE5</accession>
<dbReference type="AlphaFoldDB" id="A0A5J4UPE5"/>
<dbReference type="Proteomes" id="UP000324800">
    <property type="component" value="Unassembled WGS sequence"/>
</dbReference>
<sequence>MILQQLGVGQSPRTVVQLEEISGTAREAP</sequence>
<organism evidence="1 2">
    <name type="scientific">Streblomastix strix</name>
    <dbReference type="NCBI Taxonomy" id="222440"/>
    <lineage>
        <taxon>Eukaryota</taxon>
        <taxon>Metamonada</taxon>
        <taxon>Preaxostyla</taxon>
        <taxon>Oxymonadida</taxon>
        <taxon>Streblomastigidae</taxon>
        <taxon>Streblomastix</taxon>
    </lineage>
</organism>
<reference evidence="1 2" key="1">
    <citation type="submission" date="2019-03" db="EMBL/GenBank/DDBJ databases">
        <title>Single cell metagenomics reveals metabolic interactions within the superorganism composed of flagellate Streblomastix strix and complex community of Bacteroidetes bacteria on its surface.</title>
        <authorList>
            <person name="Treitli S.C."/>
            <person name="Kolisko M."/>
            <person name="Husnik F."/>
            <person name="Keeling P."/>
            <person name="Hampl V."/>
        </authorList>
    </citation>
    <scope>NUCLEOTIDE SEQUENCE [LARGE SCALE GENOMIC DNA]</scope>
    <source>
        <strain evidence="1">ST1C</strain>
    </source>
</reference>
<feature type="non-terminal residue" evidence="1">
    <location>
        <position position="29"/>
    </location>
</feature>
<gene>
    <name evidence="1" type="ORF">EZS28_032856</name>
</gene>
<evidence type="ECO:0000313" key="1">
    <source>
        <dbReference type="EMBL" id="KAA6371615.1"/>
    </source>
</evidence>
<evidence type="ECO:0000313" key="2">
    <source>
        <dbReference type="Proteomes" id="UP000324800"/>
    </source>
</evidence>
<dbReference type="EMBL" id="SNRW01014307">
    <property type="protein sequence ID" value="KAA6371615.1"/>
    <property type="molecule type" value="Genomic_DNA"/>
</dbReference>
<name>A0A5J4UPE5_9EUKA</name>
<protein>
    <submittedName>
        <fullName evidence="1">Uncharacterized protein</fullName>
    </submittedName>
</protein>